<accession>A0A0S4QFL1</accession>
<evidence type="ECO:0000256" key="6">
    <source>
        <dbReference type="ARBA" id="ARBA00025737"/>
    </source>
</evidence>
<evidence type="ECO:0000313" key="9">
    <source>
        <dbReference type="EMBL" id="CUU54025.1"/>
    </source>
</evidence>
<feature type="domain" description="Dyp-type peroxidase N-terminal" evidence="7">
    <location>
        <begin position="48"/>
        <end position="128"/>
    </location>
</feature>
<dbReference type="Proteomes" id="UP000198802">
    <property type="component" value="Unassembled WGS sequence"/>
</dbReference>
<dbReference type="NCBIfam" id="TIGR01413">
    <property type="entry name" value="Dyp_perox_fam"/>
    <property type="match status" value="1"/>
</dbReference>
<name>A0A0S4QFL1_9ACTN</name>
<sequence length="303" mass="32674">MTQPGIFGLGTPEHCYLEFSLHQDASAADMVKAVAGLSDPLSTGGGVNLVVGFRPELWAQVAPDELPPDVRSFTEPIIGTDGFQMPATQRDAWVWVAGGDRTAVFNNSRNVIAALVDIASVASEVTGWGYEHNRDLTGFIDGTENPSLLVAPNVAVVGAGGPGAGSSVLLFQQWRHDSDAFQALPVEEQERVIGRTKADSVELGEDVMPATSHVSRTVVEEDGEELKIFRRNTAYGAATEHGTMFVGFSREQRVLDIMLRRMAGAYDDGLRDELTRYSTPVSGAYYLIPSVAALSRFAPEDED</sequence>
<dbReference type="PANTHER" id="PTHR30521">
    <property type="entry name" value="DEFERROCHELATASE/PEROXIDASE"/>
    <property type="match status" value="1"/>
</dbReference>
<dbReference type="InterPro" id="IPR011008">
    <property type="entry name" value="Dimeric_a/b-barrel"/>
</dbReference>
<protein>
    <submittedName>
        <fullName evidence="9">Putative iron-dependent peroxidase</fullName>
    </submittedName>
</protein>
<comment type="similarity">
    <text evidence="6">Belongs to the DyP-type peroxidase family.</text>
</comment>
<feature type="domain" description="Dyp-type peroxidase C-terminal" evidence="8">
    <location>
        <begin position="133"/>
        <end position="291"/>
    </location>
</feature>
<keyword evidence="5" id="KW-0408">Iron</keyword>
<keyword evidence="2 9" id="KW-0575">Peroxidase</keyword>
<evidence type="ECO:0000256" key="5">
    <source>
        <dbReference type="ARBA" id="ARBA00023004"/>
    </source>
</evidence>
<dbReference type="GO" id="GO:0004601">
    <property type="term" value="F:peroxidase activity"/>
    <property type="evidence" value="ECO:0007669"/>
    <property type="project" value="UniProtKB-KW"/>
</dbReference>
<evidence type="ECO:0000313" key="10">
    <source>
        <dbReference type="Proteomes" id="UP000198802"/>
    </source>
</evidence>
<evidence type="ECO:0000259" key="7">
    <source>
        <dbReference type="Pfam" id="PF04261"/>
    </source>
</evidence>
<dbReference type="SUPFAM" id="SSF54909">
    <property type="entry name" value="Dimeric alpha+beta barrel"/>
    <property type="match status" value="1"/>
</dbReference>
<dbReference type="GO" id="GO:0005829">
    <property type="term" value="C:cytosol"/>
    <property type="evidence" value="ECO:0007669"/>
    <property type="project" value="TreeGrafter"/>
</dbReference>
<dbReference type="InterPro" id="IPR006314">
    <property type="entry name" value="Dyp_peroxidase"/>
</dbReference>
<dbReference type="InterPro" id="IPR048328">
    <property type="entry name" value="Dyp_perox_C"/>
</dbReference>
<dbReference type="InterPro" id="IPR048327">
    <property type="entry name" value="Dyp_perox_N"/>
</dbReference>
<evidence type="ECO:0000256" key="4">
    <source>
        <dbReference type="ARBA" id="ARBA00023002"/>
    </source>
</evidence>
<organism evidence="9 10">
    <name type="scientific">Parafrankia irregularis</name>
    <dbReference type="NCBI Taxonomy" id="795642"/>
    <lineage>
        <taxon>Bacteria</taxon>
        <taxon>Bacillati</taxon>
        <taxon>Actinomycetota</taxon>
        <taxon>Actinomycetes</taxon>
        <taxon>Frankiales</taxon>
        <taxon>Frankiaceae</taxon>
        <taxon>Parafrankia</taxon>
    </lineage>
</organism>
<gene>
    <name evidence="9" type="ORF">Ga0074812_10228</name>
</gene>
<proteinExistence type="inferred from homology"/>
<dbReference type="PROSITE" id="PS51404">
    <property type="entry name" value="DYP_PEROXIDASE"/>
    <property type="match status" value="1"/>
</dbReference>
<dbReference type="Pfam" id="PF04261">
    <property type="entry name" value="Dyp_perox_N"/>
    <property type="match status" value="1"/>
</dbReference>
<dbReference type="EMBL" id="FAOZ01000002">
    <property type="protein sequence ID" value="CUU54025.1"/>
    <property type="molecule type" value="Genomic_DNA"/>
</dbReference>
<keyword evidence="4" id="KW-0560">Oxidoreductase</keyword>
<keyword evidence="3" id="KW-0479">Metal-binding</keyword>
<keyword evidence="10" id="KW-1185">Reference proteome</keyword>
<dbReference type="GO" id="GO:0020037">
    <property type="term" value="F:heme binding"/>
    <property type="evidence" value="ECO:0007669"/>
    <property type="project" value="InterPro"/>
</dbReference>
<evidence type="ECO:0000256" key="1">
    <source>
        <dbReference type="ARBA" id="ARBA00001970"/>
    </source>
</evidence>
<evidence type="ECO:0000256" key="2">
    <source>
        <dbReference type="ARBA" id="ARBA00022559"/>
    </source>
</evidence>
<dbReference type="AlphaFoldDB" id="A0A0S4QFL1"/>
<dbReference type="PANTHER" id="PTHR30521:SF0">
    <property type="entry name" value="DYP-TYPE PEROXIDASE FAMILY PROTEIN"/>
    <property type="match status" value="1"/>
</dbReference>
<dbReference type="Pfam" id="PF20628">
    <property type="entry name" value="Dyp_perox_C"/>
    <property type="match status" value="1"/>
</dbReference>
<reference evidence="10" key="1">
    <citation type="submission" date="2015-11" db="EMBL/GenBank/DDBJ databases">
        <authorList>
            <person name="Varghese N."/>
        </authorList>
    </citation>
    <scope>NUCLEOTIDE SEQUENCE [LARGE SCALE GENOMIC DNA]</scope>
    <source>
        <strain evidence="10">DSM 45899</strain>
    </source>
</reference>
<comment type="cofactor">
    <cofactor evidence="1">
        <name>heme b</name>
        <dbReference type="ChEBI" id="CHEBI:60344"/>
    </cofactor>
</comment>
<dbReference type="GO" id="GO:0046872">
    <property type="term" value="F:metal ion binding"/>
    <property type="evidence" value="ECO:0007669"/>
    <property type="project" value="UniProtKB-KW"/>
</dbReference>
<evidence type="ECO:0000259" key="8">
    <source>
        <dbReference type="Pfam" id="PF20628"/>
    </source>
</evidence>
<dbReference type="RefSeq" id="WP_091271243.1">
    <property type="nucleotide sequence ID" value="NZ_FAOZ01000002.1"/>
</dbReference>
<evidence type="ECO:0000256" key="3">
    <source>
        <dbReference type="ARBA" id="ARBA00022723"/>
    </source>
</evidence>